<dbReference type="RefSeq" id="WP_151167896.1">
    <property type="nucleotide sequence ID" value="NZ_WACR01000006.1"/>
</dbReference>
<sequence>MEIIQNSKIAGVFLSILLLSSCSVFNKTTKKDKTTQNKTEYTPNDKLNSNSFKSAYFDGLKHKSLENWDKALSSFDRCLEMVPGHPATLYQKSLVLTEKNDYEKAVTSIQKAIAVEDTNRWYLDHYADLLKRTNDYKKAGETFKKLTELNPGQIRYYYELANMYLYENKVDEALVVYDEIEEKIGFNADIIKQKYKLHSKQGNNKKAEEEVKKLIENDPTNANYRGMLASLYRSRGEYEKAIETFKKLRDLDPDNPLIALSLADYYEEAGKDAEAFEERKKAFANPELDIDSKVKILLNYYRVSDPGDQLAQKSLELLSILEESHPDEAKTFAIYGDFLIREGNAEKAREKYIKSIALDSSRFLVWNQLLIIESELNETKSLEEHSAAAMELFPSQPISFLMNGLSNLQLENYDRAAFALEQGKNLVVDNQSLQTQFYSSLGDAYYNLEKYEKAWLNYENALKLNPKNDYVLNNYAYFLSLRKENLDRAKEMASQTVKRHPTNPTYLDTYAWVLYQNGEYQKAKTHLETALENGGMSQGEILEHYGDVLNKLGQKEEARKYWKKAKDTGAASDQIDEKLTQSAQ</sequence>
<dbReference type="InterPro" id="IPR011990">
    <property type="entry name" value="TPR-like_helical_dom_sf"/>
</dbReference>
<organism evidence="5 6">
    <name type="scientific">Salibacter halophilus</name>
    <dbReference type="NCBI Taxonomy" id="1803916"/>
    <lineage>
        <taxon>Bacteria</taxon>
        <taxon>Pseudomonadati</taxon>
        <taxon>Bacteroidota</taxon>
        <taxon>Flavobacteriia</taxon>
        <taxon>Flavobacteriales</taxon>
        <taxon>Salibacteraceae</taxon>
        <taxon>Salibacter</taxon>
    </lineage>
</organism>
<dbReference type="SUPFAM" id="SSF48452">
    <property type="entry name" value="TPR-like"/>
    <property type="match status" value="2"/>
</dbReference>
<keyword evidence="1" id="KW-0677">Repeat</keyword>
<accession>A0A6N6M6I5</accession>
<reference evidence="5 6" key="1">
    <citation type="submission" date="2019-09" db="EMBL/GenBank/DDBJ databases">
        <title>Genomes of Cryomorphaceae.</title>
        <authorList>
            <person name="Bowman J.P."/>
        </authorList>
    </citation>
    <scope>NUCLEOTIDE SEQUENCE [LARGE SCALE GENOMIC DNA]</scope>
    <source>
        <strain evidence="5 6">KCTC 52047</strain>
    </source>
</reference>
<feature type="repeat" description="TPR" evidence="3">
    <location>
        <begin position="222"/>
        <end position="255"/>
    </location>
</feature>
<gene>
    <name evidence="5" type="ORF">F3059_07695</name>
</gene>
<dbReference type="SMART" id="SM00028">
    <property type="entry name" value="TPR"/>
    <property type="match status" value="10"/>
</dbReference>
<feature type="repeat" description="TPR" evidence="3">
    <location>
        <begin position="435"/>
        <end position="468"/>
    </location>
</feature>
<dbReference type="Pfam" id="PF13429">
    <property type="entry name" value="TPR_15"/>
    <property type="match status" value="1"/>
</dbReference>
<keyword evidence="2 3" id="KW-0802">TPR repeat</keyword>
<dbReference type="PANTHER" id="PTHR44858">
    <property type="entry name" value="TETRATRICOPEPTIDE REPEAT PROTEIN 6"/>
    <property type="match status" value="1"/>
</dbReference>
<proteinExistence type="predicted"/>
<dbReference type="EMBL" id="WACR01000006">
    <property type="protein sequence ID" value="KAB1063911.1"/>
    <property type="molecule type" value="Genomic_DNA"/>
</dbReference>
<evidence type="ECO:0000256" key="3">
    <source>
        <dbReference type="PROSITE-ProRule" id="PRU00339"/>
    </source>
</evidence>
<dbReference type="PROSITE" id="PS50005">
    <property type="entry name" value="TPR"/>
    <property type="match status" value="3"/>
</dbReference>
<dbReference type="Pfam" id="PF13432">
    <property type="entry name" value="TPR_16"/>
    <property type="match status" value="1"/>
</dbReference>
<dbReference type="PROSITE" id="PS50293">
    <property type="entry name" value="TPR_REGION"/>
    <property type="match status" value="2"/>
</dbReference>
<dbReference type="AlphaFoldDB" id="A0A6N6M6I5"/>
<dbReference type="Proteomes" id="UP000435357">
    <property type="component" value="Unassembled WGS sequence"/>
</dbReference>
<name>A0A6N6M6I5_9FLAO</name>
<feature type="chain" id="PRO_5026721499" evidence="4">
    <location>
        <begin position="27"/>
        <end position="584"/>
    </location>
</feature>
<protein>
    <submittedName>
        <fullName evidence="5">Tetratricopeptide repeat protein</fullName>
    </submittedName>
</protein>
<feature type="repeat" description="TPR" evidence="3">
    <location>
        <begin position="86"/>
        <end position="119"/>
    </location>
</feature>
<dbReference type="Gene3D" id="1.25.40.10">
    <property type="entry name" value="Tetratricopeptide repeat domain"/>
    <property type="match status" value="3"/>
</dbReference>
<dbReference type="OrthoDB" id="9814220at2"/>
<evidence type="ECO:0000256" key="4">
    <source>
        <dbReference type="SAM" id="SignalP"/>
    </source>
</evidence>
<keyword evidence="6" id="KW-1185">Reference proteome</keyword>
<dbReference type="PANTHER" id="PTHR44858:SF1">
    <property type="entry name" value="UDP-N-ACETYLGLUCOSAMINE--PEPTIDE N-ACETYLGLUCOSAMINYLTRANSFERASE SPINDLY-RELATED"/>
    <property type="match status" value="1"/>
</dbReference>
<feature type="signal peptide" evidence="4">
    <location>
        <begin position="1"/>
        <end position="26"/>
    </location>
</feature>
<keyword evidence="4" id="KW-0732">Signal</keyword>
<evidence type="ECO:0000256" key="1">
    <source>
        <dbReference type="ARBA" id="ARBA00022737"/>
    </source>
</evidence>
<evidence type="ECO:0000313" key="5">
    <source>
        <dbReference type="EMBL" id="KAB1063911.1"/>
    </source>
</evidence>
<evidence type="ECO:0000256" key="2">
    <source>
        <dbReference type="ARBA" id="ARBA00022803"/>
    </source>
</evidence>
<dbReference type="Pfam" id="PF13181">
    <property type="entry name" value="TPR_8"/>
    <property type="match status" value="1"/>
</dbReference>
<dbReference type="InterPro" id="IPR019734">
    <property type="entry name" value="TPR_rpt"/>
</dbReference>
<evidence type="ECO:0000313" key="6">
    <source>
        <dbReference type="Proteomes" id="UP000435357"/>
    </source>
</evidence>
<dbReference type="InterPro" id="IPR050498">
    <property type="entry name" value="Ycf3"/>
</dbReference>
<comment type="caution">
    <text evidence="5">The sequence shown here is derived from an EMBL/GenBank/DDBJ whole genome shotgun (WGS) entry which is preliminary data.</text>
</comment>